<keyword evidence="2" id="KW-1185">Reference proteome</keyword>
<sequence>MTYLPRARTERRSASFGIADVPERITGLAWSPNGKQIIFDSPHGRVQGVYAVNADGSNFREVAQTGGTLTEWTE</sequence>
<accession>A0ABU2UAQ1</accession>
<protein>
    <submittedName>
        <fullName evidence="1">Uncharacterized protein</fullName>
    </submittedName>
</protein>
<evidence type="ECO:0000313" key="1">
    <source>
        <dbReference type="EMBL" id="MDT0470250.1"/>
    </source>
</evidence>
<dbReference type="SUPFAM" id="SSF82171">
    <property type="entry name" value="DPP6 N-terminal domain-like"/>
    <property type="match status" value="1"/>
</dbReference>
<dbReference type="Gene3D" id="2.120.10.30">
    <property type="entry name" value="TolB, C-terminal domain"/>
    <property type="match status" value="1"/>
</dbReference>
<dbReference type="Proteomes" id="UP001183809">
    <property type="component" value="Unassembled WGS sequence"/>
</dbReference>
<gene>
    <name evidence="1" type="ORF">RM764_46425</name>
</gene>
<reference evidence="2" key="1">
    <citation type="submission" date="2023-07" db="EMBL/GenBank/DDBJ databases">
        <title>30 novel species of actinomycetes from the DSMZ collection.</title>
        <authorList>
            <person name="Nouioui I."/>
        </authorList>
    </citation>
    <scope>NUCLEOTIDE SEQUENCE [LARGE SCALE GENOMIC DNA]</scope>
    <source>
        <strain evidence="2">DSM 41699</strain>
    </source>
</reference>
<dbReference type="RefSeq" id="WP_311701684.1">
    <property type="nucleotide sequence ID" value="NZ_JAVREY010000253.1"/>
</dbReference>
<organism evidence="1 2">
    <name type="scientific">Streptomyces gibsoniae</name>
    <dbReference type="NCBI Taxonomy" id="3075529"/>
    <lineage>
        <taxon>Bacteria</taxon>
        <taxon>Bacillati</taxon>
        <taxon>Actinomycetota</taxon>
        <taxon>Actinomycetes</taxon>
        <taxon>Kitasatosporales</taxon>
        <taxon>Streptomycetaceae</taxon>
        <taxon>Streptomyces</taxon>
    </lineage>
</organism>
<dbReference type="InterPro" id="IPR011042">
    <property type="entry name" value="6-blade_b-propeller_TolB-like"/>
</dbReference>
<evidence type="ECO:0000313" key="2">
    <source>
        <dbReference type="Proteomes" id="UP001183809"/>
    </source>
</evidence>
<proteinExistence type="predicted"/>
<dbReference type="EMBL" id="JAVREY010000253">
    <property type="protein sequence ID" value="MDT0470250.1"/>
    <property type="molecule type" value="Genomic_DNA"/>
</dbReference>
<name>A0ABU2UAQ1_9ACTN</name>
<comment type="caution">
    <text evidence="1">The sequence shown here is derived from an EMBL/GenBank/DDBJ whole genome shotgun (WGS) entry which is preliminary data.</text>
</comment>